<feature type="transmembrane region" description="Helical" evidence="7">
    <location>
        <begin position="222"/>
        <end position="244"/>
    </location>
</feature>
<keyword evidence="3" id="KW-1003">Cell membrane</keyword>
<evidence type="ECO:0000256" key="1">
    <source>
        <dbReference type="ARBA" id="ARBA00004651"/>
    </source>
</evidence>
<feature type="transmembrane region" description="Helical" evidence="7">
    <location>
        <begin position="377"/>
        <end position="397"/>
    </location>
</feature>
<keyword evidence="2" id="KW-0813">Transport</keyword>
<accession>A0ABY7AY19</accession>
<gene>
    <name evidence="8" type="ORF">ORV05_27165</name>
</gene>
<comment type="subcellular location">
    <subcellularLocation>
        <location evidence="1">Cell membrane</location>
        <topology evidence="1">Multi-pass membrane protein</topology>
    </subcellularLocation>
</comment>
<dbReference type="PANTHER" id="PTHR23513:SF6">
    <property type="entry name" value="MAJOR FACILITATOR SUPERFAMILY ASSOCIATED DOMAIN-CONTAINING PROTEIN"/>
    <property type="match status" value="1"/>
</dbReference>
<evidence type="ECO:0000313" key="9">
    <source>
        <dbReference type="Proteomes" id="UP001163203"/>
    </source>
</evidence>
<evidence type="ECO:0000256" key="3">
    <source>
        <dbReference type="ARBA" id="ARBA00022475"/>
    </source>
</evidence>
<dbReference type="InterPro" id="IPR010290">
    <property type="entry name" value="TM_effector"/>
</dbReference>
<feature type="transmembrane region" description="Helical" evidence="7">
    <location>
        <begin position="110"/>
        <end position="130"/>
    </location>
</feature>
<keyword evidence="6 7" id="KW-0472">Membrane</keyword>
<dbReference type="SUPFAM" id="SSF103473">
    <property type="entry name" value="MFS general substrate transporter"/>
    <property type="match status" value="1"/>
</dbReference>
<keyword evidence="5 7" id="KW-1133">Transmembrane helix</keyword>
<name>A0ABY7AY19_9PSEU</name>
<organism evidence="8 9">
    <name type="scientific">Amycolatopsis cynarae</name>
    <dbReference type="NCBI Taxonomy" id="2995223"/>
    <lineage>
        <taxon>Bacteria</taxon>
        <taxon>Bacillati</taxon>
        <taxon>Actinomycetota</taxon>
        <taxon>Actinomycetes</taxon>
        <taxon>Pseudonocardiales</taxon>
        <taxon>Pseudonocardiaceae</taxon>
        <taxon>Amycolatopsis</taxon>
    </lineage>
</organism>
<protein>
    <submittedName>
        <fullName evidence="8">MFS transporter</fullName>
    </submittedName>
</protein>
<feature type="transmembrane region" description="Helical" evidence="7">
    <location>
        <begin position="85"/>
        <end position="103"/>
    </location>
</feature>
<dbReference type="PANTHER" id="PTHR23513">
    <property type="entry name" value="INTEGRAL MEMBRANE EFFLUX PROTEIN-RELATED"/>
    <property type="match status" value="1"/>
</dbReference>
<dbReference type="RefSeq" id="WP_268754838.1">
    <property type="nucleotide sequence ID" value="NZ_CP113836.1"/>
</dbReference>
<feature type="transmembrane region" description="Helical" evidence="7">
    <location>
        <begin position="351"/>
        <end position="371"/>
    </location>
</feature>
<keyword evidence="9" id="KW-1185">Reference proteome</keyword>
<feature type="transmembrane region" description="Helical" evidence="7">
    <location>
        <begin position="164"/>
        <end position="188"/>
    </location>
</feature>
<evidence type="ECO:0000256" key="2">
    <source>
        <dbReference type="ARBA" id="ARBA00022448"/>
    </source>
</evidence>
<feature type="transmembrane region" description="Helical" evidence="7">
    <location>
        <begin position="280"/>
        <end position="303"/>
    </location>
</feature>
<keyword evidence="4 7" id="KW-0812">Transmembrane</keyword>
<evidence type="ECO:0000256" key="6">
    <source>
        <dbReference type="ARBA" id="ARBA00023136"/>
    </source>
</evidence>
<feature type="transmembrane region" description="Helical" evidence="7">
    <location>
        <begin position="256"/>
        <end position="273"/>
    </location>
</feature>
<dbReference type="CDD" id="cd06173">
    <property type="entry name" value="MFS_MefA_like"/>
    <property type="match status" value="1"/>
</dbReference>
<evidence type="ECO:0000256" key="5">
    <source>
        <dbReference type="ARBA" id="ARBA00022989"/>
    </source>
</evidence>
<feature type="transmembrane region" description="Helical" evidence="7">
    <location>
        <begin position="48"/>
        <end position="65"/>
    </location>
</feature>
<evidence type="ECO:0000313" key="8">
    <source>
        <dbReference type="EMBL" id="WAL64617.1"/>
    </source>
</evidence>
<dbReference type="Gene3D" id="1.20.1250.20">
    <property type="entry name" value="MFS general substrate transporter like domains"/>
    <property type="match status" value="1"/>
</dbReference>
<proteinExistence type="predicted"/>
<evidence type="ECO:0000256" key="7">
    <source>
        <dbReference type="SAM" id="Phobius"/>
    </source>
</evidence>
<dbReference type="InterPro" id="IPR036259">
    <property type="entry name" value="MFS_trans_sf"/>
</dbReference>
<sequence length="405" mass="41935">MRRREAGHRLSPAYWRLWWATGIDTVGDGAFGAAVPLLALTVTGDARLVSLISTATYLPWMLFSLPAGSLVDRHDRAALMVRSQLLQALLVAGLAVLAAFGAIRVPVLTVTAFALGACDVVFTNAAQAILPDLLPKTLLHHANAQQQTVSTLGRQFAGPPVGGMLFAASVALPFWLDAASFALSAALLTGLPRQGTRPPAVPMRSAIGEGARWLFRHRLLRTLAVLLGVNTFSGQLATVVLVLLATRTLHLDARGYGLLLSASAAGSLLGGLCTTRVVALIGPLPALVTALATNVVAFAAIGLSPHPGALGASLAINGFATTVWNVVTVGLRQRIVPRPLLGRVTSVYRMLGWGLIPLGTVAGGLVAHGLGTRAPSLLASGVRGLALLAALPVLIGAMRDETGHG</sequence>
<evidence type="ECO:0000256" key="4">
    <source>
        <dbReference type="ARBA" id="ARBA00022692"/>
    </source>
</evidence>
<dbReference type="EMBL" id="CP113836">
    <property type="protein sequence ID" value="WAL64617.1"/>
    <property type="molecule type" value="Genomic_DNA"/>
</dbReference>
<feature type="transmembrane region" description="Helical" evidence="7">
    <location>
        <begin position="309"/>
        <end position="331"/>
    </location>
</feature>
<reference evidence="8" key="1">
    <citation type="submission" date="2022-11" db="EMBL/GenBank/DDBJ databases">
        <authorList>
            <person name="Mo P."/>
        </authorList>
    </citation>
    <scope>NUCLEOTIDE SEQUENCE</scope>
    <source>
        <strain evidence="8">HUAS 11-8</strain>
    </source>
</reference>
<dbReference type="Proteomes" id="UP001163203">
    <property type="component" value="Chromosome"/>
</dbReference>
<dbReference type="Pfam" id="PF05977">
    <property type="entry name" value="MFS_3"/>
    <property type="match status" value="1"/>
</dbReference>